<sequence>MKNFMSDIEKLGDEDFLLPILDKLSDKIVLLTTIVGIPCFFYLLFQFSYSFL</sequence>
<keyword evidence="1" id="KW-0472">Membrane</keyword>
<dbReference type="EMBL" id="CAKJTJ010000015">
    <property type="protein sequence ID" value="CAG9621957.1"/>
    <property type="molecule type" value="Genomic_DNA"/>
</dbReference>
<keyword evidence="1" id="KW-0812">Transmembrane</keyword>
<dbReference type="RefSeq" id="WP_230502002.1">
    <property type="nucleotide sequence ID" value="NZ_CAKJTJ010000015.1"/>
</dbReference>
<evidence type="ECO:0000313" key="2">
    <source>
        <dbReference type="EMBL" id="CAG9621957.1"/>
    </source>
</evidence>
<proteinExistence type="predicted"/>
<accession>A0ABN8ADZ5</accession>
<protein>
    <submittedName>
        <fullName evidence="2">Uncharacterized protein</fullName>
    </submittedName>
</protein>
<reference evidence="2 3" key="1">
    <citation type="submission" date="2021-10" db="EMBL/GenBank/DDBJ databases">
        <authorList>
            <person name="Criscuolo A."/>
        </authorList>
    </citation>
    <scope>NUCLEOTIDE SEQUENCE [LARGE SCALE GENOMIC DNA]</scope>
    <source>
        <strain evidence="3">CIP 111883</strain>
    </source>
</reference>
<keyword evidence="1" id="KW-1133">Transmembrane helix</keyword>
<name>A0ABN8ADZ5_9BACI</name>
<evidence type="ECO:0000256" key="1">
    <source>
        <dbReference type="SAM" id="Phobius"/>
    </source>
</evidence>
<keyword evidence="3" id="KW-1185">Reference proteome</keyword>
<comment type="caution">
    <text evidence="2">The sequence shown here is derived from an EMBL/GenBank/DDBJ whole genome shotgun (WGS) entry which is preliminary data.</text>
</comment>
<feature type="transmembrane region" description="Helical" evidence="1">
    <location>
        <begin position="28"/>
        <end position="49"/>
    </location>
</feature>
<dbReference type="Proteomes" id="UP000789833">
    <property type="component" value="Unassembled WGS sequence"/>
</dbReference>
<evidence type="ECO:0000313" key="3">
    <source>
        <dbReference type="Proteomes" id="UP000789833"/>
    </source>
</evidence>
<organism evidence="2 3">
    <name type="scientific">Sutcliffiella rhizosphaerae</name>
    <dbReference type="NCBI Taxonomy" id="2880967"/>
    <lineage>
        <taxon>Bacteria</taxon>
        <taxon>Bacillati</taxon>
        <taxon>Bacillota</taxon>
        <taxon>Bacilli</taxon>
        <taxon>Bacillales</taxon>
        <taxon>Bacillaceae</taxon>
        <taxon>Sutcliffiella</taxon>
    </lineage>
</organism>
<gene>
    <name evidence="2" type="ORF">BACCIP111883_02748</name>
</gene>